<protein>
    <submittedName>
        <fullName evidence="9">ABC transporter permease</fullName>
    </submittedName>
</protein>
<comment type="subcellular location">
    <subcellularLocation>
        <location evidence="1">Cell membrane</location>
        <topology evidence="1">Multi-pass membrane protein</topology>
    </subcellularLocation>
</comment>
<dbReference type="InterPro" id="IPR003838">
    <property type="entry name" value="ABC3_permease_C"/>
</dbReference>
<evidence type="ECO:0000256" key="6">
    <source>
        <dbReference type="ARBA" id="ARBA00023136"/>
    </source>
</evidence>
<name>A0ABY7YSL3_9HYPH</name>
<evidence type="ECO:0000313" key="10">
    <source>
        <dbReference type="Proteomes" id="UP001220530"/>
    </source>
</evidence>
<keyword evidence="5 7" id="KW-1133">Transmembrane helix</keyword>
<evidence type="ECO:0000256" key="2">
    <source>
        <dbReference type="ARBA" id="ARBA00005236"/>
    </source>
</evidence>
<gene>
    <name evidence="9" type="ORF">PSQ19_11485</name>
</gene>
<dbReference type="EMBL" id="CP118246">
    <property type="protein sequence ID" value="WDR04304.1"/>
    <property type="molecule type" value="Genomic_DNA"/>
</dbReference>
<evidence type="ECO:0000259" key="8">
    <source>
        <dbReference type="Pfam" id="PF02687"/>
    </source>
</evidence>
<organism evidence="9 10">
    <name type="scientific">Devosia algicola</name>
    <dbReference type="NCBI Taxonomy" id="3026418"/>
    <lineage>
        <taxon>Bacteria</taxon>
        <taxon>Pseudomonadati</taxon>
        <taxon>Pseudomonadota</taxon>
        <taxon>Alphaproteobacteria</taxon>
        <taxon>Hyphomicrobiales</taxon>
        <taxon>Devosiaceae</taxon>
        <taxon>Devosia</taxon>
    </lineage>
</organism>
<sequence length="145" mass="15605">MLAAFEAQLAQSLYVGVFFILGFSGVIAVAVIYNGARISLSERGRELASMRVLGFSRNEVAVLLFGEQAISTILALPIGCYLGFALAGAVAAGLASETYRIPLIVNPQTYLLASAITVVAALISAWIVRRRLDRMDLIEVLKTRE</sequence>
<keyword evidence="6 7" id="KW-0472">Membrane</keyword>
<reference evidence="9 10" key="1">
    <citation type="submission" date="2023-02" db="EMBL/GenBank/DDBJ databases">
        <title>Devosia algicola sp. nov., isolated from the phycosphere of marine algae.</title>
        <authorList>
            <person name="Kim J.M."/>
            <person name="Lee J.K."/>
            <person name="Choi B.J."/>
            <person name="Bayburt H."/>
            <person name="Jeon C.O."/>
        </authorList>
    </citation>
    <scope>NUCLEOTIDE SEQUENCE [LARGE SCALE GENOMIC DNA]</scope>
    <source>
        <strain evidence="9 10">G20-9</strain>
    </source>
</reference>
<feature type="transmembrane region" description="Helical" evidence="7">
    <location>
        <begin position="12"/>
        <end position="33"/>
    </location>
</feature>
<dbReference type="Pfam" id="PF02687">
    <property type="entry name" value="FtsX"/>
    <property type="match status" value="1"/>
</dbReference>
<evidence type="ECO:0000256" key="3">
    <source>
        <dbReference type="ARBA" id="ARBA00022475"/>
    </source>
</evidence>
<feature type="transmembrane region" description="Helical" evidence="7">
    <location>
        <begin position="108"/>
        <end position="128"/>
    </location>
</feature>
<evidence type="ECO:0000256" key="1">
    <source>
        <dbReference type="ARBA" id="ARBA00004651"/>
    </source>
</evidence>
<comment type="similarity">
    <text evidence="2">Belongs to the ABC-4 integral membrane protein family. LolC/E subfamily.</text>
</comment>
<dbReference type="PANTHER" id="PTHR30489">
    <property type="entry name" value="LIPOPROTEIN-RELEASING SYSTEM TRANSMEMBRANE PROTEIN LOLE"/>
    <property type="match status" value="1"/>
</dbReference>
<dbReference type="Proteomes" id="UP001220530">
    <property type="component" value="Chromosome"/>
</dbReference>
<accession>A0ABY7YSL3</accession>
<evidence type="ECO:0000313" key="9">
    <source>
        <dbReference type="EMBL" id="WDR04304.1"/>
    </source>
</evidence>
<dbReference type="PANTHER" id="PTHR30489:SF0">
    <property type="entry name" value="LIPOPROTEIN-RELEASING SYSTEM TRANSMEMBRANE PROTEIN LOLE"/>
    <property type="match status" value="1"/>
</dbReference>
<proteinExistence type="inferred from homology"/>
<keyword evidence="10" id="KW-1185">Reference proteome</keyword>
<evidence type="ECO:0000256" key="7">
    <source>
        <dbReference type="SAM" id="Phobius"/>
    </source>
</evidence>
<keyword evidence="3" id="KW-1003">Cell membrane</keyword>
<feature type="domain" description="ABC3 transporter permease C-terminal" evidence="8">
    <location>
        <begin position="19"/>
        <end position="132"/>
    </location>
</feature>
<evidence type="ECO:0000256" key="4">
    <source>
        <dbReference type="ARBA" id="ARBA00022692"/>
    </source>
</evidence>
<keyword evidence="4 7" id="KW-0812">Transmembrane</keyword>
<feature type="transmembrane region" description="Helical" evidence="7">
    <location>
        <begin position="73"/>
        <end position="96"/>
    </location>
</feature>
<dbReference type="InterPro" id="IPR051447">
    <property type="entry name" value="Lipoprotein-release_system"/>
</dbReference>
<evidence type="ECO:0000256" key="5">
    <source>
        <dbReference type="ARBA" id="ARBA00022989"/>
    </source>
</evidence>